<dbReference type="AlphaFoldDB" id="A0A841YRT4"/>
<evidence type="ECO:0000313" key="4">
    <source>
        <dbReference type="Proteomes" id="UP000574104"/>
    </source>
</evidence>
<proteinExistence type="predicted"/>
<accession>A0A841YRT4</accession>
<evidence type="ECO:0000313" key="1">
    <source>
        <dbReference type="EMBL" id="MBC1403109.1"/>
    </source>
</evidence>
<evidence type="ECO:0000313" key="2">
    <source>
        <dbReference type="EMBL" id="MBC1617935.1"/>
    </source>
</evidence>
<dbReference type="EMBL" id="JAARPT010000013">
    <property type="protein sequence ID" value="MBC1403109.1"/>
    <property type="molecule type" value="Genomic_DNA"/>
</dbReference>
<dbReference type="Proteomes" id="UP000574104">
    <property type="component" value="Unassembled WGS sequence"/>
</dbReference>
<reference evidence="3 4" key="1">
    <citation type="submission" date="2020-03" db="EMBL/GenBank/DDBJ databases">
        <title>Soil Listeria distribution.</title>
        <authorList>
            <person name="Liao J."/>
            <person name="Wiedmann M."/>
        </authorList>
    </citation>
    <scope>NUCLEOTIDE SEQUENCE [LARGE SCALE GENOMIC DNA]</scope>
    <source>
        <strain evidence="2 4">FSL L7-1299</strain>
        <strain evidence="1 3">FSL L7-1658</strain>
    </source>
</reference>
<protein>
    <submittedName>
        <fullName evidence="1">Uncharacterized protein</fullName>
    </submittedName>
</protein>
<dbReference type="RefSeq" id="WP_185406828.1">
    <property type="nucleotide sequence ID" value="NZ_JAARPT010000013.1"/>
</dbReference>
<comment type="caution">
    <text evidence="1">The sequence shown here is derived from an EMBL/GenBank/DDBJ whole genome shotgun (WGS) entry which is preliminary data.</text>
</comment>
<dbReference type="EMBL" id="JAARSH010000016">
    <property type="protein sequence ID" value="MBC1617935.1"/>
    <property type="molecule type" value="Genomic_DNA"/>
</dbReference>
<organism evidence="1 3">
    <name type="scientific">Listeria booriae</name>
    <dbReference type="NCBI Taxonomy" id="1552123"/>
    <lineage>
        <taxon>Bacteria</taxon>
        <taxon>Bacillati</taxon>
        <taxon>Bacillota</taxon>
        <taxon>Bacilli</taxon>
        <taxon>Bacillales</taxon>
        <taxon>Listeriaceae</taxon>
        <taxon>Listeria</taxon>
    </lineage>
</organism>
<gene>
    <name evidence="1" type="ORF">HB836_16065</name>
    <name evidence="2" type="ORF">HB904_17290</name>
</gene>
<sequence length="88" mass="10426">MPEKYTKAERDKKRKLLQLYFESEGLDKEDAMHELVVEKLAKHGVEESHKPYLEKIKLLQERYRENGAVQSKITPNVKVEGVNEEWKN</sequence>
<evidence type="ECO:0000313" key="3">
    <source>
        <dbReference type="Proteomes" id="UP000544413"/>
    </source>
</evidence>
<name>A0A841YRT4_9LIST</name>
<dbReference type="Proteomes" id="UP000544413">
    <property type="component" value="Unassembled WGS sequence"/>
</dbReference>